<protein>
    <submittedName>
        <fullName evidence="1">Uncharacterized protein</fullName>
    </submittedName>
</protein>
<dbReference type="Proteomes" id="UP001519460">
    <property type="component" value="Unassembled WGS sequence"/>
</dbReference>
<feature type="non-terminal residue" evidence="1">
    <location>
        <position position="138"/>
    </location>
</feature>
<organism evidence="1 2">
    <name type="scientific">Batillaria attramentaria</name>
    <dbReference type="NCBI Taxonomy" id="370345"/>
    <lineage>
        <taxon>Eukaryota</taxon>
        <taxon>Metazoa</taxon>
        <taxon>Spiralia</taxon>
        <taxon>Lophotrochozoa</taxon>
        <taxon>Mollusca</taxon>
        <taxon>Gastropoda</taxon>
        <taxon>Caenogastropoda</taxon>
        <taxon>Sorbeoconcha</taxon>
        <taxon>Cerithioidea</taxon>
        <taxon>Batillariidae</taxon>
        <taxon>Batillaria</taxon>
    </lineage>
</organism>
<gene>
    <name evidence="1" type="ORF">BaRGS_00023408</name>
</gene>
<keyword evidence="2" id="KW-1185">Reference proteome</keyword>
<evidence type="ECO:0000313" key="2">
    <source>
        <dbReference type="Proteomes" id="UP001519460"/>
    </source>
</evidence>
<sequence length="138" mass="15142">MFTVLSVRLQAGRVLCSHSQTQNSIDLCSLAANLSQFLCCSRSPSAPTGNCEEEVGGGEGDTGIVSNRHNYHLNGERTWTQVQWNGGWIGQETSRQILNEREYGRSVVFTSNPSGVVSYPDVSYLCQSNHPFITLTAQ</sequence>
<dbReference type="AlphaFoldDB" id="A0ABD0KDW8"/>
<evidence type="ECO:0000313" key="1">
    <source>
        <dbReference type="EMBL" id="KAK7485309.1"/>
    </source>
</evidence>
<proteinExistence type="predicted"/>
<name>A0ABD0KDW8_9CAEN</name>
<reference evidence="1 2" key="1">
    <citation type="journal article" date="2023" name="Sci. Data">
        <title>Genome assembly of the Korean intertidal mud-creeper Batillaria attramentaria.</title>
        <authorList>
            <person name="Patra A.K."/>
            <person name="Ho P.T."/>
            <person name="Jun S."/>
            <person name="Lee S.J."/>
            <person name="Kim Y."/>
            <person name="Won Y.J."/>
        </authorList>
    </citation>
    <scope>NUCLEOTIDE SEQUENCE [LARGE SCALE GENOMIC DNA]</scope>
    <source>
        <strain evidence="1">Wonlab-2016</strain>
    </source>
</reference>
<accession>A0ABD0KDW8</accession>
<comment type="caution">
    <text evidence="1">The sequence shown here is derived from an EMBL/GenBank/DDBJ whole genome shotgun (WGS) entry which is preliminary data.</text>
</comment>
<dbReference type="EMBL" id="JACVVK020000196">
    <property type="protein sequence ID" value="KAK7485309.1"/>
    <property type="molecule type" value="Genomic_DNA"/>
</dbReference>